<keyword evidence="1" id="KW-0732">Signal</keyword>
<evidence type="ECO:0000313" key="3">
    <source>
        <dbReference type="Proteomes" id="UP000634136"/>
    </source>
</evidence>
<sequence length="131" mass="15287">MSIMRAWLVGWLCCGVLRYEFQRAQVVLDKVGLDHCQLLLCLDYNEARTPKYFKSELNWLEHPDLLNVISRVWKTLEDDCAVMPDFLMENLNDVREALIKWSKVELPNSAKQIDKLLRDLKQCDDGSLTEA</sequence>
<dbReference type="AlphaFoldDB" id="A0A834X088"/>
<feature type="chain" id="PRO_5032903662" evidence="1">
    <location>
        <begin position="19"/>
        <end position="131"/>
    </location>
</feature>
<dbReference type="GO" id="GO:0003964">
    <property type="term" value="F:RNA-directed DNA polymerase activity"/>
    <property type="evidence" value="ECO:0007669"/>
    <property type="project" value="UniProtKB-KW"/>
</dbReference>
<comment type="caution">
    <text evidence="2">The sequence shown here is derived from an EMBL/GenBank/DDBJ whole genome shotgun (WGS) entry which is preliminary data.</text>
</comment>
<keyword evidence="2" id="KW-0808">Transferase</keyword>
<protein>
    <submittedName>
        <fullName evidence="2">Reverse transcriptase</fullName>
    </submittedName>
</protein>
<evidence type="ECO:0000313" key="2">
    <source>
        <dbReference type="EMBL" id="KAF7835579.1"/>
    </source>
</evidence>
<keyword evidence="3" id="KW-1185">Reference proteome</keyword>
<organism evidence="2 3">
    <name type="scientific">Senna tora</name>
    <dbReference type="NCBI Taxonomy" id="362788"/>
    <lineage>
        <taxon>Eukaryota</taxon>
        <taxon>Viridiplantae</taxon>
        <taxon>Streptophyta</taxon>
        <taxon>Embryophyta</taxon>
        <taxon>Tracheophyta</taxon>
        <taxon>Spermatophyta</taxon>
        <taxon>Magnoliopsida</taxon>
        <taxon>eudicotyledons</taxon>
        <taxon>Gunneridae</taxon>
        <taxon>Pentapetalae</taxon>
        <taxon>rosids</taxon>
        <taxon>fabids</taxon>
        <taxon>Fabales</taxon>
        <taxon>Fabaceae</taxon>
        <taxon>Caesalpinioideae</taxon>
        <taxon>Cassia clade</taxon>
        <taxon>Senna</taxon>
    </lineage>
</organism>
<evidence type="ECO:0000256" key="1">
    <source>
        <dbReference type="SAM" id="SignalP"/>
    </source>
</evidence>
<keyword evidence="2" id="KW-0695">RNA-directed DNA polymerase</keyword>
<gene>
    <name evidence="2" type="ORF">G2W53_010438</name>
</gene>
<accession>A0A834X088</accession>
<name>A0A834X088_9FABA</name>
<proteinExistence type="predicted"/>
<feature type="signal peptide" evidence="1">
    <location>
        <begin position="1"/>
        <end position="18"/>
    </location>
</feature>
<keyword evidence="2" id="KW-0548">Nucleotidyltransferase</keyword>
<dbReference type="EMBL" id="JAAIUW010000004">
    <property type="protein sequence ID" value="KAF7835579.1"/>
    <property type="molecule type" value="Genomic_DNA"/>
</dbReference>
<dbReference type="Proteomes" id="UP000634136">
    <property type="component" value="Unassembled WGS sequence"/>
</dbReference>
<dbReference type="OrthoDB" id="1434841at2759"/>
<reference evidence="2" key="1">
    <citation type="submission" date="2020-09" db="EMBL/GenBank/DDBJ databases">
        <title>Genome-Enabled Discovery of Anthraquinone Biosynthesis in Senna tora.</title>
        <authorList>
            <person name="Kang S.-H."/>
            <person name="Pandey R.P."/>
            <person name="Lee C.-M."/>
            <person name="Sim J.-S."/>
            <person name="Jeong J.-T."/>
            <person name="Choi B.-S."/>
            <person name="Jung M."/>
            <person name="Ginzburg D."/>
            <person name="Zhao K."/>
            <person name="Won S.Y."/>
            <person name="Oh T.-J."/>
            <person name="Yu Y."/>
            <person name="Kim N.-H."/>
            <person name="Lee O.R."/>
            <person name="Lee T.-H."/>
            <person name="Bashyal P."/>
            <person name="Kim T.-S."/>
            <person name="Lee W.-H."/>
            <person name="Kawkins C."/>
            <person name="Kim C.-K."/>
            <person name="Kim J.S."/>
            <person name="Ahn B.O."/>
            <person name="Rhee S.Y."/>
            <person name="Sohng J.K."/>
        </authorList>
    </citation>
    <scope>NUCLEOTIDE SEQUENCE</scope>
    <source>
        <tissue evidence="2">Leaf</tissue>
    </source>
</reference>